<evidence type="ECO:0000256" key="5">
    <source>
        <dbReference type="ARBA" id="ARBA00022840"/>
    </source>
</evidence>
<dbReference type="SUPFAM" id="SSF55550">
    <property type="entry name" value="SH2 domain"/>
    <property type="match status" value="2"/>
</dbReference>
<dbReference type="Pfam" id="PF00017">
    <property type="entry name" value="SH2"/>
    <property type="match status" value="2"/>
</dbReference>
<dbReference type="Gene3D" id="1.10.510.10">
    <property type="entry name" value="Transferase(Phosphotransferase) domain 1"/>
    <property type="match status" value="1"/>
</dbReference>
<dbReference type="Pfam" id="PF12796">
    <property type="entry name" value="Ank_2"/>
    <property type="match status" value="1"/>
</dbReference>
<dbReference type="PANTHER" id="PTHR24418">
    <property type="entry name" value="TYROSINE-PROTEIN KINASE"/>
    <property type="match status" value="1"/>
</dbReference>
<dbReference type="EMBL" id="JAQQBS010000002">
    <property type="protein sequence ID" value="KAK0172526.1"/>
    <property type="molecule type" value="Genomic_DNA"/>
</dbReference>
<dbReference type="InterPro" id="IPR002110">
    <property type="entry name" value="Ankyrin_rpt"/>
</dbReference>
<keyword evidence="2 11" id="KW-0808">Transferase</keyword>
<feature type="repeat" description="ANK" evidence="8">
    <location>
        <begin position="149"/>
        <end position="181"/>
    </location>
</feature>
<reference evidence="14" key="1">
    <citation type="journal article" date="2023" name="bioRxiv">
        <title>Scaffold-level genome assemblies of two parasitoid biocontrol wasps reveal the parthenogenesis mechanism and an associated novel virus.</title>
        <authorList>
            <person name="Inwood S."/>
            <person name="Skelly J."/>
            <person name="Guhlin J."/>
            <person name="Harrop T."/>
            <person name="Goldson S."/>
            <person name="Dearden P."/>
        </authorList>
    </citation>
    <scope>NUCLEOTIDE SEQUENCE</scope>
    <source>
        <strain evidence="14">Irish</strain>
        <tissue evidence="14">Whole body</tissue>
    </source>
</reference>
<dbReference type="InterPro" id="IPR050198">
    <property type="entry name" value="Non-receptor_tyrosine_kinases"/>
</dbReference>
<dbReference type="InterPro" id="IPR011009">
    <property type="entry name" value="Kinase-like_dom_sf"/>
</dbReference>
<dbReference type="SUPFAM" id="SSF56112">
    <property type="entry name" value="Protein kinase-like (PK-like)"/>
    <property type="match status" value="1"/>
</dbReference>
<protein>
    <recommendedName>
        <fullName evidence="11">Tyrosine-protein kinase</fullName>
        <ecNumber evidence="11">2.7.10.2</ecNumber>
    </recommendedName>
</protein>
<feature type="repeat" description="ANK" evidence="8">
    <location>
        <begin position="216"/>
        <end position="248"/>
    </location>
</feature>
<dbReference type="GO" id="GO:0071944">
    <property type="term" value="C:cell periphery"/>
    <property type="evidence" value="ECO:0007669"/>
    <property type="project" value="UniProtKB-ARBA"/>
</dbReference>
<dbReference type="PROSITE" id="PS50297">
    <property type="entry name" value="ANK_REP_REGION"/>
    <property type="match status" value="3"/>
</dbReference>
<evidence type="ECO:0000256" key="11">
    <source>
        <dbReference type="RuleBase" id="RU362096"/>
    </source>
</evidence>
<sequence>MGSKDDKYWYHGKLSREGAESLLTNGSYEDGTFLVRESSTSAGDYVLSVLHNHRVIHYQIRKHIEDAFFAIDKETTIHGLDTLVEYYQENSHGLEIKLRNACKGTLPPADTRRHGQTNLLHRATLQGNYTIVSGLVADTYRSLDAKNELGQTAVHLAAKNGIDDILTKLIESKASVNCRDSAGYTPLHYACRSNLPNTVRILILGGANVQARHTETGMVPLHEAASAGQKEVIQALLTMNAPVNPRTLADDIPADLARRNGHNECVQLLRNYKAPVPKEKRSDWYHGTLDRAEAISLLRKNGDKDGTFLVRFSDRRGGTYVLTIMYHSQDFHYQIQKKDEFLFIDDGPYLASLEHVVEHYRCMSDGLPGLLIHPIPPEPRPPVPEMPPSIFNGNTLTKKKGTTPKIISLPTRPESSPTSSHFQDIVFQMNVAPVAELIEPHQPSLDTNSNLCATLSSTHEFISGENLILGEVLGEGEFGAVYEGVYETPSGTTEAVAIKTLRDSHNNVTREEFLREARLMTNLNHHCIVKLIGFSEGPPLLMVQELVRLGSMLAYLYEFSERINPNYELKLWASQIACGMKYLEDLRLVHRDLAARNILLASKHQAKISDFGLSRSFGSNDYYKATQGGKWPIKWYAPESYNFGNFSHASDVWSFGVTLWEMFSYGEQPYGDRKGVDVIQMVEKGERLQKPDDCPDDVYSVMEKCWSYAPQERPTFRELFEFFSNDPDYANLRDLISTVDIS</sequence>
<reference evidence="14" key="2">
    <citation type="submission" date="2023-03" db="EMBL/GenBank/DDBJ databases">
        <authorList>
            <person name="Inwood S.N."/>
            <person name="Skelly J.G."/>
            <person name="Guhlin J."/>
            <person name="Harrop T.W.R."/>
            <person name="Goldson S.G."/>
            <person name="Dearden P.K."/>
        </authorList>
    </citation>
    <scope>NUCLEOTIDE SEQUENCE</scope>
    <source>
        <strain evidence="14">Irish</strain>
        <tissue evidence="14">Whole body</tissue>
    </source>
</reference>
<comment type="catalytic activity">
    <reaction evidence="7 11">
        <text>L-tyrosyl-[protein] + ATP = O-phospho-L-tyrosyl-[protein] + ADP + H(+)</text>
        <dbReference type="Rhea" id="RHEA:10596"/>
        <dbReference type="Rhea" id="RHEA-COMP:10136"/>
        <dbReference type="Rhea" id="RHEA-COMP:20101"/>
        <dbReference type="ChEBI" id="CHEBI:15378"/>
        <dbReference type="ChEBI" id="CHEBI:30616"/>
        <dbReference type="ChEBI" id="CHEBI:46858"/>
        <dbReference type="ChEBI" id="CHEBI:61978"/>
        <dbReference type="ChEBI" id="CHEBI:456216"/>
        <dbReference type="EC" id="2.7.10.2"/>
    </reaction>
</comment>
<dbReference type="InterPro" id="IPR000980">
    <property type="entry name" value="SH2"/>
</dbReference>
<keyword evidence="8" id="KW-0040">ANK repeat</keyword>
<evidence type="ECO:0000256" key="8">
    <source>
        <dbReference type="PROSITE-ProRule" id="PRU00023"/>
    </source>
</evidence>
<evidence type="ECO:0000256" key="1">
    <source>
        <dbReference type="ARBA" id="ARBA00022553"/>
    </source>
</evidence>
<dbReference type="GO" id="GO:0005524">
    <property type="term" value="F:ATP binding"/>
    <property type="evidence" value="ECO:0007669"/>
    <property type="project" value="UniProtKB-UniRule"/>
</dbReference>
<evidence type="ECO:0000256" key="3">
    <source>
        <dbReference type="ARBA" id="ARBA00022741"/>
    </source>
</evidence>
<name>A0AA39KT05_9HYME</name>
<dbReference type="AlphaFoldDB" id="A0AA39KT05"/>
<dbReference type="PROSITE" id="PS50011">
    <property type="entry name" value="PROTEIN_KINASE_DOM"/>
    <property type="match status" value="1"/>
</dbReference>
<keyword evidence="4 11" id="KW-0418">Kinase</keyword>
<dbReference type="SMART" id="SM00252">
    <property type="entry name" value="SH2"/>
    <property type="match status" value="2"/>
</dbReference>
<dbReference type="FunFam" id="1.10.510.10:FF:000027">
    <property type="entry name" value="Receptor protein-tyrosine kinase"/>
    <property type="match status" value="1"/>
</dbReference>
<evidence type="ECO:0000256" key="9">
    <source>
        <dbReference type="PROSITE-ProRule" id="PRU00191"/>
    </source>
</evidence>
<dbReference type="GO" id="GO:0004715">
    <property type="term" value="F:non-membrane spanning protein tyrosine kinase activity"/>
    <property type="evidence" value="ECO:0007669"/>
    <property type="project" value="UniProtKB-EC"/>
</dbReference>
<dbReference type="InterPro" id="IPR000719">
    <property type="entry name" value="Prot_kinase_dom"/>
</dbReference>
<dbReference type="SMART" id="SM00219">
    <property type="entry name" value="TyrKc"/>
    <property type="match status" value="1"/>
</dbReference>
<dbReference type="PROSITE" id="PS00109">
    <property type="entry name" value="PROTEIN_KINASE_TYR"/>
    <property type="match status" value="1"/>
</dbReference>
<evidence type="ECO:0000256" key="7">
    <source>
        <dbReference type="ARBA" id="ARBA00051245"/>
    </source>
</evidence>
<evidence type="ECO:0000256" key="6">
    <source>
        <dbReference type="ARBA" id="ARBA00023137"/>
    </source>
</evidence>
<dbReference type="SMART" id="SM00248">
    <property type="entry name" value="ANK"/>
    <property type="match status" value="4"/>
</dbReference>
<evidence type="ECO:0000256" key="10">
    <source>
        <dbReference type="PROSITE-ProRule" id="PRU10141"/>
    </source>
</evidence>
<keyword evidence="5 10" id="KW-0067">ATP-binding</keyword>
<dbReference type="PROSITE" id="PS50001">
    <property type="entry name" value="SH2"/>
    <property type="match status" value="2"/>
</dbReference>
<dbReference type="PROSITE" id="PS50088">
    <property type="entry name" value="ANK_REPEAT"/>
    <property type="match status" value="3"/>
</dbReference>
<dbReference type="Gene3D" id="1.25.40.20">
    <property type="entry name" value="Ankyrin repeat-containing domain"/>
    <property type="match status" value="1"/>
</dbReference>
<dbReference type="EC" id="2.7.10.2" evidence="11"/>
<feature type="repeat" description="ANK" evidence="8">
    <location>
        <begin position="182"/>
        <end position="214"/>
    </location>
</feature>
<dbReference type="InterPro" id="IPR036770">
    <property type="entry name" value="Ankyrin_rpt-contain_sf"/>
</dbReference>
<dbReference type="InterPro" id="IPR036860">
    <property type="entry name" value="SH2_dom_sf"/>
</dbReference>
<dbReference type="Pfam" id="PF00023">
    <property type="entry name" value="Ank"/>
    <property type="match status" value="1"/>
</dbReference>
<keyword evidence="15" id="KW-1185">Reference proteome</keyword>
<proteinExistence type="inferred from homology"/>
<comment type="similarity">
    <text evidence="11">Belongs to the protein kinase superfamily. Tyr protein kinase family.</text>
</comment>
<feature type="domain" description="SH2" evidence="12">
    <location>
        <begin position="284"/>
        <end position="375"/>
    </location>
</feature>
<evidence type="ECO:0000313" key="14">
    <source>
        <dbReference type="EMBL" id="KAK0172526.1"/>
    </source>
</evidence>
<dbReference type="Gene3D" id="3.30.505.10">
    <property type="entry name" value="SH2 domain"/>
    <property type="match status" value="2"/>
</dbReference>
<keyword evidence="1" id="KW-0597">Phosphoprotein</keyword>
<dbReference type="GO" id="GO:0007165">
    <property type="term" value="P:signal transduction"/>
    <property type="evidence" value="ECO:0007669"/>
    <property type="project" value="UniProtKB-ARBA"/>
</dbReference>
<organism evidence="14 15">
    <name type="scientific">Microctonus aethiopoides</name>
    <dbReference type="NCBI Taxonomy" id="144406"/>
    <lineage>
        <taxon>Eukaryota</taxon>
        <taxon>Metazoa</taxon>
        <taxon>Ecdysozoa</taxon>
        <taxon>Arthropoda</taxon>
        <taxon>Hexapoda</taxon>
        <taxon>Insecta</taxon>
        <taxon>Pterygota</taxon>
        <taxon>Neoptera</taxon>
        <taxon>Endopterygota</taxon>
        <taxon>Hymenoptera</taxon>
        <taxon>Apocrita</taxon>
        <taxon>Ichneumonoidea</taxon>
        <taxon>Braconidae</taxon>
        <taxon>Euphorinae</taxon>
        <taxon>Microctonus</taxon>
    </lineage>
</organism>
<keyword evidence="9" id="KW-0727">SH2 domain</keyword>
<keyword evidence="6 11" id="KW-0829">Tyrosine-protein kinase</keyword>
<gene>
    <name evidence="14" type="ORF">PV328_005832</name>
</gene>
<dbReference type="Gene3D" id="3.30.200.20">
    <property type="entry name" value="Phosphorylase Kinase, domain 1"/>
    <property type="match status" value="1"/>
</dbReference>
<feature type="domain" description="Protein kinase" evidence="13">
    <location>
        <begin position="467"/>
        <end position="729"/>
    </location>
</feature>
<dbReference type="Proteomes" id="UP001168990">
    <property type="component" value="Unassembled WGS sequence"/>
</dbReference>
<dbReference type="InterPro" id="IPR017441">
    <property type="entry name" value="Protein_kinase_ATP_BS"/>
</dbReference>
<dbReference type="SUPFAM" id="SSF48403">
    <property type="entry name" value="Ankyrin repeat"/>
    <property type="match status" value="1"/>
</dbReference>
<dbReference type="GO" id="GO:0002009">
    <property type="term" value="P:morphogenesis of an epithelium"/>
    <property type="evidence" value="ECO:0007669"/>
    <property type="project" value="UniProtKB-ARBA"/>
</dbReference>
<evidence type="ECO:0000259" key="13">
    <source>
        <dbReference type="PROSITE" id="PS50011"/>
    </source>
</evidence>
<comment type="caution">
    <text evidence="14">The sequence shown here is derived from an EMBL/GenBank/DDBJ whole genome shotgun (WGS) entry which is preliminary data.</text>
</comment>
<evidence type="ECO:0000259" key="12">
    <source>
        <dbReference type="PROSITE" id="PS50001"/>
    </source>
</evidence>
<evidence type="ECO:0000256" key="4">
    <source>
        <dbReference type="ARBA" id="ARBA00022777"/>
    </source>
</evidence>
<dbReference type="PROSITE" id="PS00107">
    <property type="entry name" value="PROTEIN_KINASE_ATP"/>
    <property type="match status" value="1"/>
</dbReference>
<dbReference type="InterPro" id="IPR020635">
    <property type="entry name" value="Tyr_kinase_cat_dom"/>
</dbReference>
<feature type="domain" description="SH2" evidence="12">
    <location>
        <begin position="9"/>
        <end position="102"/>
    </location>
</feature>
<dbReference type="Pfam" id="PF07714">
    <property type="entry name" value="PK_Tyr_Ser-Thr"/>
    <property type="match status" value="1"/>
</dbReference>
<keyword evidence="3 10" id="KW-0547">Nucleotide-binding</keyword>
<evidence type="ECO:0000256" key="2">
    <source>
        <dbReference type="ARBA" id="ARBA00022679"/>
    </source>
</evidence>
<accession>A0AA39KT05</accession>
<feature type="binding site" evidence="10">
    <location>
        <position position="499"/>
    </location>
    <ligand>
        <name>ATP</name>
        <dbReference type="ChEBI" id="CHEBI:30616"/>
    </ligand>
</feature>
<dbReference type="InterPro" id="IPR008266">
    <property type="entry name" value="Tyr_kinase_AS"/>
</dbReference>
<dbReference type="PRINTS" id="PR00401">
    <property type="entry name" value="SH2DOMAIN"/>
</dbReference>
<dbReference type="InterPro" id="IPR001245">
    <property type="entry name" value="Ser-Thr/Tyr_kinase_cat_dom"/>
</dbReference>
<evidence type="ECO:0000313" key="15">
    <source>
        <dbReference type="Proteomes" id="UP001168990"/>
    </source>
</evidence>
<dbReference type="PRINTS" id="PR00109">
    <property type="entry name" value="TYRKINASE"/>
</dbReference>